<accession>A0A059BUX3</accession>
<gene>
    <name evidence="2" type="ORF">EUGRSUZ_F03340</name>
</gene>
<dbReference type="OrthoDB" id="3817375at2759"/>
<dbReference type="AlphaFoldDB" id="A0A059BUX3"/>
<proteinExistence type="predicted"/>
<dbReference type="OMA" id="LRWFNFR"/>
<sequence length="110" mass="12426">MQVLLEKPLQRPRLPQRSVSFIGENRVGRRCASPAASSPRRRPACTCTRGPGSVQCSRHGYVVPDDRAVRTNQANREILKRALTPPARRFSLRRWSFRPTPSRLSTMSTA</sequence>
<dbReference type="EMBL" id="KK198758">
    <property type="protein sequence ID" value="KCW70033.1"/>
    <property type="molecule type" value="Genomic_DNA"/>
</dbReference>
<dbReference type="eggNOG" id="ENOG502S88V">
    <property type="taxonomic scope" value="Eukaryota"/>
</dbReference>
<dbReference type="Gramene" id="KCW70033">
    <property type="protein sequence ID" value="KCW70033"/>
    <property type="gene ID" value="EUGRSUZ_F03340"/>
</dbReference>
<name>A0A059BUX3_EUCGR</name>
<dbReference type="InParanoid" id="A0A059BUX3"/>
<dbReference type="KEGG" id="egr:104450149"/>
<organism evidence="2">
    <name type="scientific">Eucalyptus grandis</name>
    <name type="common">Flooded gum</name>
    <dbReference type="NCBI Taxonomy" id="71139"/>
    <lineage>
        <taxon>Eukaryota</taxon>
        <taxon>Viridiplantae</taxon>
        <taxon>Streptophyta</taxon>
        <taxon>Embryophyta</taxon>
        <taxon>Tracheophyta</taxon>
        <taxon>Spermatophyta</taxon>
        <taxon>Magnoliopsida</taxon>
        <taxon>eudicotyledons</taxon>
        <taxon>Gunneridae</taxon>
        <taxon>Pentapetalae</taxon>
        <taxon>rosids</taxon>
        <taxon>malvids</taxon>
        <taxon>Myrtales</taxon>
        <taxon>Myrtaceae</taxon>
        <taxon>Myrtoideae</taxon>
        <taxon>Eucalypteae</taxon>
        <taxon>Eucalyptus</taxon>
    </lineage>
</organism>
<feature type="region of interest" description="Disordered" evidence="1">
    <location>
        <begin position="30"/>
        <end position="50"/>
    </location>
</feature>
<evidence type="ECO:0000256" key="1">
    <source>
        <dbReference type="SAM" id="MobiDB-lite"/>
    </source>
</evidence>
<reference evidence="2" key="1">
    <citation type="submission" date="2013-07" db="EMBL/GenBank/DDBJ databases">
        <title>The genome of Eucalyptus grandis.</title>
        <authorList>
            <person name="Schmutz J."/>
            <person name="Hayes R."/>
            <person name="Myburg A."/>
            <person name="Tuskan G."/>
            <person name="Grattapaglia D."/>
            <person name="Rokhsar D.S."/>
        </authorList>
    </citation>
    <scope>NUCLEOTIDE SEQUENCE</scope>
    <source>
        <tissue evidence="2">Leaf extractions</tissue>
    </source>
</reference>
<protein>
    <submittedName>
        <fullName evidence="2">Uncharacterized protein</fullName>
    </submittedName>
</protein>
<evidence type="ECO:0000313" key="2">
    <source>
        <dbReference type="EMBL" id="KCW70033.1"/>
    </source>
</evidence>